<evidence type="ECO:0000256" key="1">
    <source>
        <dbReference type="SAM" id="MobiDB-lite"/>
    </source>
</evidence>
<dbReference type="AlphaFoldDB" id="A0A438DL56"/>
<gene>
    <name evidence="4" type="primary">LORF2_49</name>
    <name evidence="4" type="ORF">CK203_079690</name>
</gene>
<feature type="domain" description="Endonuclease/exonuclease/phosphatase" evidence="3">
    <location>
        <begin position="326"/>
        <end position="428"/>
    </location>
</feature>
<feature type="domain" description="Reverse transcriptase" evidence="2">
    <location>
        <begin position="537"/>
        <end position="724"/>
    </location>
</feature>
<dbReference type="PANTHER" id="PTHR46890">
    <property type="entry name" value="NON-LTR RETROLELEMENT REVERSE TRANSCRIPTASE-LIKE PROTEIN-RELATED"/>
    <property type="match status" value="1"/>
</dbReference>
<dbReference type="InterPro" id="IPR043502">
    <property type="entry name" value="DNA/RNA_pol_sf"/>
</dbReference>
<dbReference type="InterPro" id="IPR052343">
    <property type="entry name" value="Retrotransposon-Effector_Assoc"/>
</dbReference>
<feature type="compositionally biased region" description="Low complexity" evidence="1">
    <location>
        <begin position="139"/>
        <end position="151"/>
    </location>
</feature>
<proteinExistence type="predicted"/>
<dbReference type="Proteomes" id="UP000288805">
    <property type="component" value="Unassembled WGS sequence"/>
</dbReference>
<dbReference type="EMBL" id="QGNW01001582">
    <property type="protein sequence ID" value="RVW36139.1"/>
    <property type="molecule type" value="Genomic_DNA"/>
</dbReference>
<protein>
    <submittedName>
        <fullName evidence="4">LINE-1 retrotransposable element ORF2 protein</fullName>
    </submittedName>
</protein>
<dbReference type="InterPro" id="IPR020847">
    <property type="entry name" value="AP_endonuclease_F1_BS"/>
</dbReference>
<dbReference type="Pfam" id="PF00078">
    <property type="entry name" value="RVT_1"/>
    <property type="match status" value="1"/>
</dbReference>
<dbReference type="SUPFAM" id="SSF56672">
    <property type="entry name" value="DNA/RNA polymerases"/>
    <property type="match status" value="1"/>
</dbReference>
<dbReference type="GO" id="GO:0006281">
    <property type="term" value="P:DNA repair"/>
    <property type="evidence" value="ECO:0007669"/>
    <property type="project" value="InterPro"/>
</dbReference>
<feature type="region of interest" description="Disordered" evidence="1">
    <location>
        <begin position="29"/>
        <end position="48"/>
    </location>
</feature>
<dbReference type="InterPro" id="IPR036691">
    <property type="entry name" value="Endo/exonu/phosph_ase_sf"/>
</dbReference>
<organism evidence="4 5">
    <name type="scientific">Vitis vinifera</name>
    <name type="common">Grape</name>
    <dbReference type="NCBI Taxonomy" id="29760"/>
    <lineage>
        <taxon>Eukaryota</taxon>
        <taxon>Viridiplantae</taxon>
        <taxon>Streptophyta</taxon>
        <taxon>Embryophyta</taxon>
        <taxon>Tracheophyta</taxon>
        <taxon>Spermatophyta</taxon>
        <taxon>Magnoliopsida</taxon>
        <taxon>eudicotyledons</taxon>
        <taxon>Gunneridae</taxon>
        <taxon>Pentapetalae</taxon>
        <taxon>rosids</taxon>
        <taxon>Vitales</taxon>
        <taxon>Vitaceae</taxon>
        <taxon>Viteae</taxon>
        <taxon>Vitis</taxon>
    </lineage>
</organism>
<dbReference type="GO" id="GO:0004519">
    <property type="term" value="F:endonuclease activity"/>
    <property type="evidence" value="ECO:0007669"/>
    <property type="project" value="InterPro"/>
</dbReference>
<accession>A0A438DL56</accession>
<dbReference type="SUPFAM" id="SSF56219">
    <property type="entry name" value="DNase I-like"/>
    <property type="match status" value="1"/>
</dbReference>
<evidence type="ECO:0000259" key="2">
    <source>
        <dbReference type="Pfam" id="PF00078"/>
    </source>
</evidence>
<evidence type="ECO:0000259" key="3">
    <source>
        <dbReference type="Pfam" id="PF03372"/>
    </source>
</evidence>
<name>A0A438DL56_VITVI</name>
<dbReference type="Gene3D" id="3.60.10.10">
    <property type="entry name" value="Endonuclease/exonuclease/phosphatase"/>
    <property type="match status" value="1"/>
</dbReference>
<reference evidence="4 5" key="1">
    <citation type="journal article" date="2018" name="PLoS Genet.">
        <title>Population sequencing reveals clonal diversity and ancestral inbreeding in the grapevine cultivar Chardonnay.</title>
        <authorList>
            <person name="Roach M.J."/>
            <person name="Johnson D.L."/>
            <person name="Bohlmann J."/>
            <person name="van Vuuren H.J."/>
            <person name="Jones S.J."/>
            <person name="Pretorius I.S."/>
            <person name="Schmidt S.A."/>
            <person name="Borneman A.R."/>
        </authorList>
    </citation>
    <scope>NUCLEOTIDE SEQUENCE [LARGE SCALE GENOMIC DNA]</scope>
    <source>
        <strain evidence="5">cv. Chardonnay</strain>
        <tissue evidence="4">Leaf</tissue>
    </source>
</reference>
<comment type="caution">
    <text evidence="4">The sequence shown here is derived from an EMBL/GenBank/DDBJ whole genome shotgun (WGS) entry which is preliminary data.</text>
</comment>
<feature type="region of interest" description="Disordered" evidence="1">
    <location>
        <begin position="127"/>
        <end position="181"/>
    </location>
</feature>
<feature type="compositionally biased region" description="Basic and acidic residues" evidence="1">
    <location>
        <begin position="34"/>
        <end position="48"/>
    </location>
</feature>
<dbReference type="InterPro" id="IPR005135">
    <property type="entry name" value="Endo/exonuclease/phosphatase"/>
</dbReference>
<evidence type="ECO:0000313" key="5">
    <source>
        <dbReference type="Proteomes" id="UP000288805"/>
    </source>
</evidence>
<sequence length="894" mass="101484">MLPKCRASSAIEVEDGDWTYTVAVTVTGEDDGEDSLRPESNRSKDELRSAGVASFRSHRSLRGYELCRTNECHSWSLVIVPIFVLQIQNLRGRKEREGGCWAQRREATSGQHQTPLKPVLIGPNLGRKILGPSGPAHKGSSNGGPDASSSSKLLRPGARSWPPRLEEASSTPKRNLEGGGSRRQIETLFGANLTPLYPSGSSFVGAFEPNFFPKPLFLWFILLVVSLFLRFRWSQALPFSVVPFYLSCCEYQLVVVRPVLKVRLRPVLEPSTSRWKVFRCGKEKQMLSLRTRFIPEERGKMTLELEERISIGCWLCRVVFVFMKILSWNTRGLGSRKKRRTVRRFLSTQNPDVVMLQETKRIWDRRLEGVRILLCNCKLNSDEEGSFWLTSVYGPNKPLWRKDFWLELQDLYGLTFPRWCVGGDFNVIRRISEKMGDSRFENMWLLHPEFKEKFRDWWQECTVEGWEGIDWAPISGESAIWLDRPFSEEEVRMAVFQLNKEKAPGPDGFTIAVYQECWDVIKEDLMRVFFEFHTKGPISLVTSLYKIIAKVLSGRLRKVLHETIFGSQGAFVEGRQILDAVLIANEVVDEKRRSCASKEGVQPEMEILDEGCLSSSSFAILVNGNAKGWVKASRGLRQGDPLSPFLFTLVADVLSRLMIRAEETGITEGFFVGRDRTRVSCYSLLMIPFFSKASLDHLQNLKIILLVFGQVSGLKINLEKSTISGLPLGGNPKTIGFWDPVVERISRRLDGWKKAYLSLGGRITLIQSCLSHIPSYFLSLFKIPVSIASKIEKMQRDFLWSGAGKGRKITLSDGRFPRERSGLWHKVIASIYGTHPNGWDANMVVRWSHRCPWKAIAQVFQEFSFCPPSGGQWGENSVLGRSLVGKPNFVLSIC</sequence>
<dbReference type="InterPro" id="IPR000477">
    <property type="entry name" value="RT_dom"/>
</dbReference>
<dbReference type="PROSITE" id="PS00726">
    <property type="entry name" value="AP_NUCLEASE_F1_1"/>
    <property type="match status" value="1"/>
</dbReference>
<evidence type="ECO:0000313" key="4">
    <source>
        <dbReference type="EMBL" id="RVW36139.1"/>
    </source>
</evidence>
<dbReference type="PANTHER" id="PTHR46890:SF50">
    <property type="entry name" value="RNA-DIRECTED DNA POLYMERASE, EUKARYOTA, REVERSE TRANSCRIPTASE ZINC-BINDING DOMAIN PROTEIN-RELATED"/>
    <property type="match status" value="1"/>
</dbReference>
<dbReference type="Pfam" id="PF03372">
    <property type="entry name" value="Exo_endo_phos"/>
    <property type="match status" value="1"/>
</dbReference>
<dbReference type="GO" id="GO:0003677">
    <property type="term" value="F:DNA binding"/>
    <property type="evidence" value="ECO:0007669"/>
    <property type="project" value="InterPro"/>
</dbReference>